<dbReference type="AlphaFoldDB" id="A0A212KH24"/>
<evidence type="ECO:0000256" key="2">
    <source>
        <dbReference type="HAMAP-Rule" id="MF_00296"/>
    </source>
</evidence>
<evidence type="ECO:0000256" key="1">
    <source>
        <dbReference type="ARBA" id="ARBA00022679"/>
    </source>
</evidence>
<dbReference type="NCBIfam" id="NF005262">
    <property type="entry name" value="PRK06765.1"/>
    <property type="match status" value="1"/>
</dbReference>
<dbReference type="GO" id="GO:0009092">
    <property type="term" value="P:homoserine metabolic process"/>
    <property type="evidence" value="ECO:0007669"/>
    <property type="project" value="TreeGrafter"/>
</dbReference>
<dbReference type="Pfam" id="PF00561">
    <property type="entry name" value="Abhydrolase_1"/>
    <property type="match status" value="1"/>
</dbReference>
<dbReference type="PANTHER" id="PTHR32268:SF11">
    <property type="entry name" value="HOMOSERINE O-ACETYLTRANSFERASE"/>
    <property type="match status" value="1"/>
</dbReference>
<protein>
    <recommendedName>
        <fullName evidence="2">Probable acyltransferase</fullName>
        <ecNumber evidence="2">2.3.1.-</ecNumber>
    </recommendedName>
</protein>
<accession>A0A212KH24</accession>
<reference evidence="5" key="1">
    <citation type="submission" date="2016-04" db="EMBL/GenBank/DDBJ databases">
        <authorList>
            <person name="Evans L.H."/>
            <person name="Alamgir A."/>
            <person name="Owens N."/>
            <person name="Weber N.D."/>
            <person name="Virtaneva K."/>
            <person name="Barbian K."/>
            <person name="Babar A."/>
            <person name="Rosenke K."/>
        </authorList>
    </citation>
    <scope>NUCLEOTIDE SEQUENCE</scope>
    <source>
        <strain evidence="5">86</strain>
    </source>
</reference>
<comment type="subcellular location">
    <subcellularLocation>
        <location evidence="2">Cytoplasm</location>
    </subcellularLocation>
</comment>
<name>A0A212KH24_9DELT</name>
<proteinExistence type="inferred from homology"/>
<comment type="caution">
    <text evidence="2">Lacks conserved residue(s) required for the propagation of feature annotation.</text>
</comment>
<dbReference type="InterPro" id="IPR029058">
    <property type="entry name" value="AB_hydrolase_fold"/>
</dbReference>
<keyword evidence="1 2" id="KW-0808">Transferase</keyword>
<comment type="similarity">
    <text evidence="2">Belongs to the AB hydrolase superfamily. MetX family.</text>
</comment>
<sequence>MTMLTKKEVFTFEAFTFECGRTIPVRMGYETFGALNAAKDNAILVPHYFSSNSHCAGKYVESDPAAGYWDGLIGPGKAVDTNKYFVISTDNLCNCGVKNPMVHTSGPASIDPETGKPYALSFPVPTIGDIVATQKALLDAMGITRLHAIIGASAGGMIAYEWAVRHPDMMDKVIPVIANPRHPSYGTILVLHAGIRIAMLDPKWNGGNYYDQEEQPVESLRLAVQMMNVAANGAGVYERTYRRNSADVACYNDALAMSSVEKKLYDVIAVNSAPIDLNHWIYTCRMAINHDVSRPYGGDIDAALSRIKAKVLAIPCKHDILHPWEFNAWTVDRIIWLGGSAELYPIDSDYGHMAGILQPHLFDNKVRDFLSR</sequence>
<dbReference type="SUPFAM" id="SSF53474">
    <property type="entry name" value="alpha/beta-Hydrolases"/>
    <property type="match status" value="1"/>
</dbReference>
<dbReference type="EC" id="2.3.1.-" evidence="2"/>
<dbReference type="GO" id="GO:0005737">
    <property type="term" value="C:cytoplasm"/>
    <property type="evidence" value="ECO:0007669"/>
    <property type="project" value="UniProtKB-SubCell"/>
</dbReference>
<dbReference type="InterPro" id="IPR000073">
    <property type="entry name" value="AB_hydrolase_1"/>
</dbReference>
<evidence type="ECO:0000259" key="4">
    <source>
        <dbReference type="Pfam" id="PF00561"/>
    </source>
</evidence>
<gene>
    <name evidence="5" type="ORF">KL86DPRO_70129</name>
</gene>
<feature type="domain" description="AB hydrolase-1" evidence="4">
    <location>
        <begin position="122"/>
        <end position="217"/>
    </location>
</feature>
<evidence type="ECO:0000256" key="3">
    <source>
        <dbReference type="PIRSR" id="PIRSR000443-1"/>
    </source>
</evidence>
<dbReference type="Gene3D" id="3.40.50.1820">
    <property type="entry name" value="alpha/beta hydrolase"/>
    <property type="match status" value="1"/>
</dbReference>
<keyword evidence="2" id="KW-0028">Amino-acid biosynthesis</keyword>
<keyword evidence="2" id="KW-0963">Cytoplasm</keyword>
<feature type="active site" description="Nucleophile" evidence="3">
    <location>
        <position position="153"/>
    </location>
</feature>
<dbReference type="InterPro" id="IPR008220">
    <property type="entry name" value="HAT_MetX-like"/>
</dbReference>
<dbReference type="GO" id="GO:0004414">
    <property type="term" value="F:homoserine O-acetyltransferase activity"/>
    <property type="evidence" value="ECO:0007669"/>
    <property type="project" value="TreeGrafter"/>
</dbReference>
<organism evidence="5">
    <name type="scientific">uncultured delta proteobacterium</name>
    <dbReference type="NCBI Taxonomy" id="34034"/>
    <lineage>
        <taxon>Bacteria</taxon>
        <taxon>Deltaproteobacteria</taxon>
        <taxon>environmental samples</taxon>
    </lineage>
</organism>
<dbReference type="EMBL" id="FLUQ01000007">
    <property type="protein sequence ID" value="SBW11010.1"/>
    <property type="molecule type" value="Genomic_DNA"/>
</dbReference>
<evidence type="ECO:0000313" key="5">
    <source>
        <dbReference type="EMBL" id="SBW11010.1"/>
    </source>
</evidence>
<feature type="active site" evidence="2 3">
    <location>
        <position position="319"/>
    </location>
</feature>
<comment type="subunit">
    <text evidence="2">Homodimer.</text>
</comment>
<dbReference type="PIRSF" id="PIRSF000443">
    <property type="entry name" value="Homoser_Ac_trans"/>
    <property type="match status" value="1"/>
</dbReference>
<dbReference type="GO" id="GO:0009086">
    <property type="term" value="P:methionine biosynthetic process"/>
    <property type="evidence" value="ECO:0007669"/>
    <property type="project" value="TreeGrafter"/>
</dbReference>
<dbReference type="HAMAP" id="MF_00296">
    <property type="entry name" value="MetX_acyltransf"/>
    <property type="match status" value="1"/>
</dbReference>
<dbReference type="PANTHER" id="PTHR32268">
    <property type="entry name" value="HOMOSERINE O-ACETYLTRANSFERASE"/>
    <property type="match status" value="1"/>
</dbReference>
<keyword evidence="2" id="KW-0012">Acyltransferase</keyword>
<feature type="active site" evidence="3">
    <location>
        <position position="352"/>
    </location>
</feature>